<keyword evidence="3" id="KW-0677">Repeat</keyword>
<proteinExistence type="inferred from homology"/>
<dbReference type="GO" id="GO:0005524">
    <property type="term" value="F:ATP binding"/>
    <property type="evidence" value="ECO:0007669"/>
    <property type="project" value="InterPro"/>
</dbReference>
<comment type="similarity">
    <text evidence="1">Belongs to the ABC transporter superfamily. ABCB family. Multidrug resistance exporter (TC 3.A.1.201) subfamily.</text>
</comment>
<dbReference type="PROSITE" id="PS00211">
    <property type="entry name" value="ABC_TRANSPORTER_1"/>
    <property type="match status" value="1"/>
</dbReference>
<comment type="caution">
    <text evidence="6">The sequence shown here is derived from an EMBL/GenBank/DDBJ whole genome shotgun (WGS) entry which is preliminary data.</text>
</comment>
<evidence type="ECO:0000256" key="3">
    <source>
        <dbReference type="ARBA" id="ARBA00022737"/>
    </source>
</evidence>
<organism evidence="6 7">
    <name type="scientific">Ficus carica</name>
    <name type="common">Common fig</name>
    <dbReference type="NCBI Taxonomy" id="3494"/>
    <lineage>
        <taxon>Eukaryota</taxon>
        <taxon>Viridiplantae</taxon>
        <taxon>Streptophyta</taxon>
        <taxon>Embryophyta</taxon>
        <taxon>Tracheophyta</taxon>
        <taxon>Spermatophyta</taxon>
        <taxon>Magnoliopsida</taxon>
        <taxon>eudicotyledons</taxon>
        <taxon>Gunneridae</taxon>
        <taxon>Pentapetalae</taxon>
        <taxon>rosids</taxon>
        <taxon>fabids</taxon>
        <taxon>Rosales</taxon>
        <taxon>Moraceae</taxon>
        <taxon>Ficeae</taxon>
        <taxon>Ficus</taxon>
    </lineage>
</organism>
<dbReference type="InterPro" id="IPR027417">
    <property type="entry name" value="P-loop_NTPase"/>
</dbReference>
<keyword evidence="7" id="KW-1185">Reference proteome</keyword>
<dbReference type="EMBL" id="BTGU01000070">
    <property type="protein sequence ID" value="GMN57409.1"/>
    <property type="molecule type" value="Genomic_DNA"/>
</dbReference>
<sequence length="294" mass="32396">MFEDAQKGPLKENVRQSWIAGVALSCSLSIKTGNWCLNCWYGGKLVSEEARSLTTILSKGWDTIPSIFATLDRNTKVDPENFEARPNVMIFEDFSKEIEAGKSTALVGKSGTEPTLFAGTIRENITYGSSTNITESEIIEATRAVNIHDFVISQRDGYETWCGDKGLQLSSGQKQRIAIARAIVRNPTILLLDEASSALDRHSEKVVHEALEGVMMGRTSVFVAHRLSTVRNCGRIIVMDNGKVVEEGTHLTLMAMGFHTSLPLTCKPTNYGLLKLDKPTVLNIGRLRYVSSVK</sequence>
<dbReference type="AlphaFoldDB" id="A0AA88IX04"/>
<dbReference type="SUPFAM" id="SSF52540">
    <property type="entry name" value="P-loop containing nucleoside triphosphate hydrolases"/>
    <property type="match status" value="1"/>
</dbReference>
<dbReference type="PROSITE" id="PS50893">
    <property type="entry name" value="ABC_TRANSPORTER_2"/>
    <property type="match status" value="1"/>
</dbReference>
<dbReference type="InterPro" id="IPR003439">
    <property type="entry name" value="ABC_transporter-like_ATP-bd"/>
</dbReference>
<evidence type="ECO:0000256" key="2">
    <source>
        <dbReference type="ARBA" id="ARBA00022448"/>
    </source>
</evidence>
<evidence type="ECO:0000313" key="6">
    <source>
        <dbReference type="EMBL" id="GMN57409.1"/>
    </source>
</evidence>
<dbReference type="Pfam" id="PF00005">
    <property type="entry name" value="ABC_tran"/>
    <property type="match status" value="1"/>
</dbReference>
<dbReference type="PANTHER" id="PTHR45136:SF2">
    <property type="entry name" value="ABC TRANSPORTER DOMAIN-CONTAINING PROTEIN"/>
    <property type="match status" value="1"/>
</dbReference>
<name>A0AA88IX04_FICCA</name>
<evidence type="ECO:0000259" key="5">
    <source>
        <dbReference type="PROSITE" id="PS50893"/>
    </source>
</evidence>
<reference evidence="6" key="1">
    <citation type="submission" date="2023-07" db="EMBL/GenBank/DDBJ databases">
        <title>draft genome sequence of fig (Ficus carica).</title>
        <authorList>
            <person name="Takahashi T."/>
            <person name="Nishimura K."/>
        </authorList>
    </citation>
    <scope>NUCLEOTIDE SEQUENCE</scope>
</reference>
<dbReference type="InterPro" id="IPR017871">
    <property type="entry name" value="ABC_transporter-like_CS"/>
</dbReference>
<protein>
    <recommendedName>
        <fullName evidence="5">ABC transporter domain-containing protein</fullName>
    </recommendedName>
</protein>
<dbReference type="PANTHER" id="PTHR45136">
    <property type="entry name" value="ABC TRANSPORTER DOMAIN-CONTAINING PROTEIN"/>
    <property type="match status" value="1"/>
</dbReference>
<evidence type="ECO:0000256" key="4">
    <source>
        <dbReference type="ARBA" id="ARBA00023180"/>
    </source>
</evidence>
<accession>A0AA88IX04</accession>
<keyword evidence="2" id="KW-0813">Transport</keyword>
<dbReference type="GO" id="GO:0016887">
    <property type="term" value="F:ATP hydrolysis activity"/>
    <property type="evidence" value="ECO:0007669"/>
    <property type="project" value="InterPro"/>
</dbReference>
<dbReference type="PROSITE" id="PS51257">
    <property type="entry name" value="PROKAR_LIPOPROTEIN"/>
    <property type="match status" value="1"/>
</dbReference>
<gene>
    <name evidence="6" type="ORF">TIFTF001_026530</name>
</gene>
<keyword evidence="4" id="KW-0325">Glycoprotein</keyword>
<dbReference type="Gene3D" id="3.40.50.300">
    <property type="entry name" value="P-loop containing nucleotide triphosphate hydrolases"/>
    <property type="match status" value="1"/>
</dbReference>
<dbReference type="Proteomes" id="UP001187192">
    <property type="component" value="Unassembled WGS sequence"/>
</dbReference>
<evidence type="ECO:0000313" key="7">
    <source>
        <dbReference type="Proteomes" id="UP001187192"/>
    </source>
</evidence>
<evidence type="ECO:0000256" key="1">
    <source>
        <dbReference type="ARBA" id="ARBA00007577"/>
    </source>
</evidence>
<feature type="domain" description="ABC transporter" evidence="5">
    <location>
        <begin position="30"/>
        <end position="266"/>
    </location>
</feature>